<accession>A0AB36RIC9</accession>
<evidence type="ECO:0000313" key="1">
    <source>
        <dbReference type="EMBL" id="PAQ03699.1"/>
    </source>
</evidence>
<dbReference type="Proteomes" id="UP000216215">
    <property type="component" value="Unassembled WGS sequence"/>
</dbReference>
<dbReference type="EMBL" id="NPKI01000008">
    <property type="protein sequence ID" value="PAQ03699.1"/>
    <property type="molecule type" value="Genomic_DNA"/>
</dbReference>
<gene>
    <name evidence="1" type="ORF">CIT25_04065</name>
</gene>
<comment type="caution">
    <text evidence="1">The sequence shown here is derived from an EMBL/GenBank/DDBJ whole genome shotgun (WGS) entry which is preliminary data.</text>
</comment>
<proteinExistence type="predicted"/>
<name>A0AB36RIC9_9HYPH</name>
<dbReference type="RefSeq" id="WP_095483272.1">
    <property type="nucleotide sequence ID" value="NZ_CP088151.1"/>
</dbReference>
<keyword evidence="2" id="KW-1185">Reference proteome</keyword>
<protein>
    <submittedName>
        <fullName evidence="1">Uncharacterized protein</fullName>
    </submittedName>
</protein>
<evidence type="ECO:0000313" key="2">
    <source>
        <dbReference type="Proteomes" id="UP000216215"/>
    </source>
</evidence>
<organism evidence="1 2">
    <name type="scientific">Mesorhizobium mediterraneum</name>
    <dbReference type="NCBI Taxonomy" id="43617"/>
    <lineage>
        <taxon>Bacteria</taxon>
        <taxon>Pseudomonadati</taxon>
        <taxon>Pseudomonadota</taxon>
        <taxon>Alphaproteobacteria</taxon>
        <taxon>Hyphomicrobiales</taxon>
        <taxon>Phyllobacteriaceae</taxon>
        <taxon>Mesorhizobium</taxon>
    </lineage>
</organism>
<sequence length="139" mass="16153">MSYLDWKVGDQVVCVDTWARENDGNGYGDEVGPIAGQIYTIREIGFLHPTIHRLQVRLFEIENVVHRYNDIGMWEQTFYASRFRPVQKRSTDISLFRALLNPTPEQAEQFIKADHDEQHQVDAEVLRAFILANRDGSYP</sequence>
<dbReference type="AlphaFoldDB" id="A0AB36RIC9"/>
<reference evidence="2" key="1">
    <citation type="submission" date="2017-08" db="EMBL/GenBank/DDBJ databases">
        <title>Mesorhizobium wenxinae sp. nov., a novel rhizobial species isolated from root nodules of chickpea (Cicer arietinum L.).</title>
        <authorList>
            <person name="Zhang J."/>
        </authorList>
    </citation>
    <scope>NUCLEOTIDE SEQUENCE [LARGE SCALE GENOMIC DNA]</scope>
    <source>
        <strain evidence="2">USDA 3392</strain>
    </source>
</reference>